<dbReference type="OrthoDB" id="3695031at2759"/>
<accession>W7ECT1</accession>
<proteinExistence type="predicted"/>
<feature type="signal peptide" evidence="1">
    <location>
        <begin position="1"/>
        <end position="16"/>
    </location>
</feature>
<protein>
    <submittedName>
        <fullName evidence="2">Uncharacterized protein</fullName>
    </submittedName>
</protein>
<dbReference type="AlphaFoldDB" id="W7ECT1"/>
<organism evidence="2 3">
    <name type="scientific">Bipolaris victoriae (strain FI3)</name>
    <name type="common">Victoria blight of oats agent</name>
    <name type="synonym">Cochliobolus victoriae</name>
    <dbReference type="NCBI Taxonomy" id="930091"/>
    <lineage>
        <taxon>Eukaryota</taxon>
        <taxon>Fungi</taxon>
        <taxon>Dikarya</taxon>
        <taxon>Ascomycota</taxon>
        <taxon>Pezizomycotina</taxon>
        <taxon>Dothideomycetes</taxon>
        <taxon>Pleosporomycetidae</taxon>
        <taxon>Pleosporales</taxon>
        <taxon>Pleosporineae</taxon>
        <taxon>Pleosporaceae</taxon>
        <taxon>Bipolaris</taxon>
    </lineage>
</organism>
<dbReference type="EMBL" id="KI968745">
    <property type="protein sequence ID" value="EUN25966.1"/>
    <property type="molecule type" value="Genomic_DNA"/>
</dbReference>
<sequence length="469" mass="48186">MKLVQLITLFGGAALAVQFLVAPHGQRALNDTHSTVVMVTSTHLVSEICTDVARCPPYTTEVQTSVIHVTDTTTVCLLSSTPSGYMPPVSATTTLPATSSVYPTESRISVSIIPGSYISMYPSFSVSPQTSVLTTEVTSSSVYVLPSIPPSQPSVSVSHGPTPKPSVSISYTATSTPVISISSATSLISITDTVGSSYPVSSVGSSSAGYSSASVSPPTVSPPTVSVVPSYAVSSSVATHSSTAVSHSYPGPNTPSSLAGTSTTDFVPVPTYVFDTTSTPGYVLSYTATPSSSNTNTLSASSTASYPGANFVRSSSGEYVFSTGSTVVPISPTVPSPTWPSSSGYTIPSGSLSPWSPTYPSSTVRESTNVITSYHVHLSTSYITASASSSGPNNHTETSAQTVPTYVPSGISAGPSGSDYPYPYASANGSIIGPSPSYMEVPFNTGHRIGARRWCGALVIMILCITSWA</sequence>
<dbReference type="Proteomes" id="UP000054337">
    <property type="component" value="Unassembled WGS sequence"/>
</dbReference>
<evidence type="ECO:0000313" key="2">
    <source>
        <dbReference type="EMBL" id="EUN25966.1"/>
    </source>
</evidence>
<feature type="chain" id="PRO_5004893962" evidence="1">
    <location>
        <begin position="17"/>
        <end position="469"/>
    </location>
</feature>
<evidence type="ECO:0000313" key="3">
    <source>
        <dbReference type="Proteomes" id="UP000054337"/>
    </source>
</evidence>
<dbReference type="GeneID" id="26253951"/>
<dbReference type="RefSeq" id="XP_014555543.1">
    <property type="nucleotide sequence ID" value="XM_014700057.1"/>
</dbReference>
<name>W7ECT1_BIPV3</name>
<dbReference type="HOGENOM" id="CLU_591818_0_0_1"/>
<evidence type="ECO:0000256" key="1">
    <source>
        <dbReference type="SAM" id="SignalP"/>
    </source>
</evidence>
<keyword evidence="1" id="KW-0732">Signal</keyword>
<keyword evidence="3" id="KW-1185">Reference proteome</keyword>
<reference evidence="2 3" key="1">
    <citation type="journal article" date="2013" name="PLoS Genet.">
        <title>Comparative genome structure, secondary metabolite, and effector coding capacity across Cochliobolus pathogens.</title>
        <authorList>
            <person name="Condon B.J."/>
            <person name="Leng Y."/>
            <person name="Wu D."/>
            <person name="Bushley K.E."/>
            <person name="Ohm R.A."/>
            <person name="Otillar R."/>
            <person name="Martin J."/>
            <person name="Schackwitz W."/>
            <person name="Grimwood J."/>
            <person name="MohdZainudin N."/>
            <person name="Xue C."/>
            <person name="Wang R."/>
            <person name="Manning V.A."/>
            <person name="Dhillon B."/>
            <person name="Tu Z.J."/>
            <person name="Steffenson B.J."/>
            <person name="Salamov A."/>
            <person name="Sun H."/>
            <person name="Lowry S."/>
            <person name="LaButti K."/>
            <person name="Han J."/>
            <person name="Copeland A."/>
            <person name="Lindquist E."/>
            <person name="Barry K."/>
            <person name="Schmutz J."/>
            <person name="Baker S.E."/>
            <person name="Ciuffetti L.M."/>
            <person name="Grigoriev I.V."/>
            <person name="Zhong S."/>
            <person name="Turgeon B.G."/>
        </authorList>
    </citation>
    <scope>NUCLEOTIDE SEQUENCE [LARGE SCALE GENOMIC DNA]</scope>
    <source>
        <strain evidence="2 3">FI3</strain>
    </source>
</reference>
<gene>
    <name evidence="2" type="ORF">COCVIDRAFT_27598</name>
</gene>